<dbReference type="FunFam" id="3.40.50.300:FF:000136">
    <property type="entry name" value="Replication factor C subunit 5"/>
    <property type="match status" value="1"/>
</dbReference>
<comment type="caution">
    <text evidence="7">The sequence shown here is derived from an EMBL/GenBank/DDBJ whole genome shotgun (WGS) entry which is preliminary data.</text>
</comment>
<dbReference type="SUPFAM" id="SSF48019">
    <property type="entry name" value="post-AAA+ oligomerization domain-like"/>
    <property type="match status" value="1"/>
</dbReference>
<dbReference type="Gene3D" id="1.20.272.10">
    <property type="match status" value="1"/>
</dbReference>
<evidence type="ECO:0000256" key="4">
    <source>
        <dbReference type="ARBA" id="ARBA00023242"/>
    </source>
</evidence>
<dbReference type="Pfam" id="PF21960">
    <property type="entry name" value="RCF1-5-like_lid"/>
    <property type="match status" value="1"/>
</dbReference>
<dbReference type="SMART" id="SM00382">
    <property type="entry name" value="AAA"/>
    <property type="match status" value="1"/>
</dbReference>
<dbReference type="Pfam" id="PF22534">
    <property type="entry name" value="RFC_C"/>
    <property type="match status" value="1"/>
</dbReference>
<dbReference type="GO" id="GO:0031391">
    <property type="term" value="C:Elg1 RFC-like complex"/>
    <property type="evidence" value="ECO:0007669"/>
    <property type="project" value="TreeGrafter"/>
</dbReference>
<keyword evidence="4" id="KW-0539">Nucleus</keyword>
<dbReference type="GO" id="GO:0005663">
    <property type="term" value="C:DNA replication factor C complex"/>
    <property type="evidence" value="ECO:0007669"/>
    <property type="project" value="TreeGrafter"/>
</dbReference>
<dbReference type="EMBL" id="JABELV010000197">
    <property type="protein sequence ID" value="KAG7528234.1"/>
    <property type="molecule type" value="Genomic_DNA"/>
</dbReference>
<dbReference type="FunFam" id="1.10.8.60:FF:000030">
    <property type="entry name" value="replication factor C subunit 3"/>
    <property type="match status" value="1"/>
</dbReference>
<dbReference type="GO" id="GO:0006271">
    <property type="term" value="P:DNA strand elongation involved in DNA replication"/>
    <property type="evidence" value="ECO:0007669"/>
    <property type="project" value="UniProtKB-ARBA"/>
</dbReference>
<dbReference type="GO" id="GO:0031390">
    <property type="term" value="C:Ctf18 RFC-like complex"/>
    <property type="evidence" value="ECO:0007669"/>
    <property type="project" value="TreeGrafter"/>
</dbReference>
<dbReference type="GO" id="GO:0003677">
    <property type="term" value="F:DNA binding"/>
    <property type="evidence" value="ECO:0007669"/>
    <property type="project" value="InterPro"/>
</dbReference>
<dbReference type="FunFam" id="1.20.272.10:FF:000002">
    <property type="entry name" value="Replication factor C subunit 3"/>
    <property type="match status" value="1"/>
</dbReference>
<evidence type="ECO:0000256" key="3">
    <source>
        <dbReference type="ARBA" id="ARBA00022705"/>
    </source>
</evidence>
<dbReference type="PANTHER" id="PTHR11669:SF1">
    <property type="entry name" value="REPLICATION FACTOR C SUBUNIT 3"/>
    <property type="match status" value="1"/>
</dbReference>
<proteinExistence type="inferred from homology"/>
<dbReference type="InterPro" id="IPR027417">
    <property type="entry name" value="P-loop_NTPase"/>
</dbReference>
<dbReference type="SUPFAM" id="SSF52540">
    <property type="entry name" value="P-loop containing nucleoside triphosphate hydrolases"/>
    <property type="match status" value="1"/>
</dbReference>
<dbReference type="AlphaFoldDB" id="A0A8K0JFM4"/>
<dbReference type="OrthoDB" id="761538at2759"/>
<dbReference type="Proteomes" id="UP000812966">
    <property type="component" value="Unassembled WGS sequence"/>
</dbReference>
<dbReference type="Gene3D" id="3.40.50.300">
    <property type="entry name" value="P-loop containing nucleotide triphosphate hydrolases"/>
    <property type="match status" value="1"/>
</dbReference>
<dbReference type="InterPro" id="IPR003593">
    <property type="entry name" value="AAA+_ATPase"/>
</dbReference>
<keyword evidence="3" id="KW-0235">DNA replication</keyword>
<dbReference type="PANTHER" id="PTHR11669">
    <property type="entry name" value="REPLICATION FACTOR C / DNA POLYMERASE III GAMMA-TAU SUBUNIT"/>
    <property type="match status" value="1"/>
</dbReference>
<dbReference type="Pfam" id="PF13177">
    <property type="entry name" value="DNA_pol3_delta2"/>
    <property type="match status" value="1"/>
</dbReference>
<accession>A0A8K0JFM4</accession>
<evidence type="ECO:0000313" key="7">
    <source>
        <dbReference type="EMBL" id="KAG7528234.1"/>
    </source>
</evidence>
<evidence type="ECO:0000256" key="5">
    <source>
        <dbReference type="ARBA" id="ARBA00070185"/>
    </source>
</evidence>
<dbReference type="InterPro" id="IPR050238">
    <property type="entry name" value="DNA_Rep/Repair_Clamp_Loader"/>
</dbReference>
<protein>
    <recommendedName>
        <fullName evidence="5">Replication factor C subunit 5</fullName>
    </recommendedName>
</protein>
<dbReference type="InterPro" id="IPR008921">
    <property type="entry name" value="DNA_pol3_clamp-load_cplx_C"/>
</dbReference>
<organism evidence="7 8">
    <name type="scientific">Filobasidium floriforme</name>
    <dbReference type="NCBI Taxonomy" id="5210"/>
    <lineage>
        <taxon>Eukaryota</taxon>
        <taxon>Fungi</taxon>
        <taxon>Dikarya</taxon>
        <taxon>Basidiomycota</taxon>
        <taxon>Agaricomycotina</taxon>
        <taxon>Tremellomycetes</taxon>
        <taxon>Filobasidiales</taxon>
        <taxon>Filobasidiaceae</taxon>
        <taxon>Filobasidium</taxon>
    </lineage>
</organism>
<feature type="domain" description="AAA+ ATPase" evidence="6">
    <location>
        <begin position="34"/>
        <end position="187"/>
    </location>
</feature>
<evidence type="ECO:0000313" key="8">
    <source>
        <dbReference type="Proteomes" id="UP000812966"/>
    </source>
</evidence>
<sequence length="358" mass="40752">MSLWVDKYRPRQLSELHYHSELSDRLRSLASSGDFPHMLVYGPSGAGKKTRIMCTLRELYGPGVEKLKIDQRVFVTPSKRKLDVNVVQSNFHIELTPSDVGIYDRVVIQDILKEIAQTQQVDLNAKQKFKVVIINEADALSRDAQAALRRTMEKYSTNIRLIMCANSTSKIISPIRSRCLLVRVAAPEEDEMLKVLKHVAKKERLTLPDESALSIMQEANGNMRKALLIFEALRMQSPDLSSSIDIAKADWETYCSKIADQVVQEQSPQNLMKVRTGLYELLSHCIPPTMILKTITGALLLKVDQSLQPSIIHWAAHYELRMAQGNKKIYHLEAYFAKLMSVLKNFNYMGLDDDDIDF</sequence>
<dbReference type="GO" id="GO:0006281">
    <property type="term" value="P:DNA repair"/>
    <property type="evidence" value="ECO:0007669"/>
    <property type="project" value="UniProtKB-ARBA"/>
</dbReference>
<name>A0A8K0JFM4_9TREE</name>
<gene>
    <name evidence="7" type="ORF">FFLO_06323</name>
</gene>
<comment type="similarity">
    <text evidence="2">Belongs to the activator 1 small subunits family.</text>
</comment>
<evidence type="ECO:0000256" key="1">
    <source>
        <dbReference type="ARBA" id="ARBA00004123"/>
    </source>
</evidence>
<comment type="subcellular location">
    <subcellularLocation>
        <location evidence="1">Nucleus</location>
    </subcellularLocation>
</comment>
<dbReference type="GO" id="GO:0003689">
    <property type="term" value="F:DNA clamp loader activity"/>
    <property type="evidence" value="ECO:0007669"/>
    <property type="project" value="TreeGrafter"/>
</dbReference>
<keyword evidence="8" id="KW-1185">Reference proteome</keyword>
<evidence type="ECO:0000259" key="6">
    <source>
        <dbReference type="SMART" id="SM00382"/>
    </source>
</evidence>
<reference evidence="7" key="1">
    <citation type="submission" date="2020-04" db="EMBL/GenBank/DDBJ databases">
        <title>Analysis of mating type loci in Filobasidium floriforme.</title>
        <authorList>
            <person name="Nowrousian M."/>
        </authorList>
    </citation>
    <scope>NUCLEOTIDE SEQUENCE</scope>
    <source>
        <strain evidence="7">CBS 6242</strain>
    </source>
</reference>
<dbReference type="Gene3D" id="1.10.8.60">
    <property type="match status" value="1"/>
</dbReference>
<dbReference type="CDD" id="cd00009">
    <property type="entry name" value="AAA"/>
    <property type="match status" value="1"/>
</dbReference>
<dbReference type="GO" id="GO:0031389">
    <property type="term" value="C:Rad17 RFC-like complex"/>
    <property type="evidence" value="ECO:0007669"/>
    <property type="project" value="TreeGrafter"/>
</dbReference>
<evidence type="ECO:0000256" key="2">
    <source>
        <dbReference type="ARBA" id="ARBA00005378"/>
    </source>
</evidence>